<name>A0ABY4GYZ2_9BACI</name>
<dbReference type="Proteomes" id="UP000831880">
    <property type="component" value="Chromosome"/>
</dbReference>
<sequence length="108" mass="12446">MEIVLKINGEDKTFTQSFVSGYCFKKALELSTEEEKKGFDVKILEKEIDFVCEVFNNQFTRDEFYKGVDATKLMSEIRRIMGEEILGLPSEDEITDFLTQQAENEKGA</sequence>
<protein>
    <recommendedName>
        <fullName evidence="3">Phage protein</fullName>
    </recommendedName>
</protein>
<dbReference type="Pfam" id="PF23857">
    <property type="entry name" value="Phage_TAC_19"/>
    <property type="match status" value="1"/>
</dbReference>
<evidence type="ECO:0000313" key="1">
    <source>
        <dbReference type="EMBL" id="UOQ93416.1"/>
    </source>
</evidence>
<accession>A0ABY4GYZ2</accession>
<evidence type="ECO:0000313" key="2">
    <source>
        <dbReference type="Proteomes" id="UP000831880"/>
    </source>
</evidence>
<gene>
    <name evidence="1" type="ORF">MUO14_24115</name>
</gene>
<dbReference type="NCBIfam" id="NF047360">
    <property type="entry name" value="tail_chap_PVL"/>
    <property type="match status" value="1"/>
</dbReference>
<organism evidence="1 2">
    <name type="scientific">Halobacillus shinanisalinarum</name>
    <dbReference type="NCBI Taxonomy" id="2932258"/>
    <lineage>
        <taxon>Bacteria</taxon>
        <taxon>Bacillati</taxon>
        <taxon>Bacillota</taxon>
        <taxon>Bacilli</taxon>
        <taxon>Bacillales</taxon>
        <taxon>Bacillaceae</taxon>
        <taxon>Halobacillus</taxon>
    </lineage>
</organism>
<keyword evidence="2" id="KW-1185">Reference proteome</keyword>
<proteinExistence type="predicted"/>
<dbReference type="InterPro" id="IPR057006">
    <property type="entry name" value="Phage_TAC_19"/>
</dbReference>
<reference evidence="1 2" key="1">
    <citation type="submission" date="2022-04" db="EMBL/GenBank/DDBJ databases">
        <title>Halobacillus sp. isolated from saltern.</title>
        <authorList>
            <person name="Won M."/>
            <person name="Lee C.-M."/>
            <person name="Woen H.-Y."/>
            <person name="Kwon S.-W."/>
        </authorList>
    </citation>
    <scope>NUCLEOTIDE SEQUENCE [LARGE SCALE GENOMIC DNA]</scope>
    <source>
        <strain evidence="1 2">SSTM10-2</strain>
    </source>
</reference>
<dbReference type="EMBL" id="CP095074">
    <property type="protein sequence ID" value="UOQ93416.1"/>
    <property type="molecule type" value="Genomic_DNA"/>
</dbReference>
<dbReference type="RefSeq" id="WP_244753016.1">
    <property type="nucleotide sequence ID" value="NZ_CP095074.1"/>
</dbReference>
<evidence type="ECO:0008006" key="3">
    <source>
        <dbReference type="Google" id="ProtNLM"/>
    </source>
</evidence>